<reference evidence="1" key="1">
    <citation type="submission" date="2023-10" db="EMBL/GenBank/DDBJ databases">
        <authorList>
            <person name="Domelevo Entfellner J.-B."/>
        </authorList>
    </citation>
    <scope>NUCLEOTIDE SEQUENCE</scope>
</reference>
<accession>A0AA86T516</accession>
<name>A0AA86T516_9FABA</name>
<dbReference type="EMBL" id="OY731403">
    <property type="protein sequence ID" value="CAJ1963260.1"/>
    <property type="molecule type" value="Genomic_DNA"/>
</dbReference>
<dbReference type="Proteomes" id="UP001189624">
    <property type="component" value="Chromosome 6"/>
</dbReference>
<dbReference type="Gramene" id="rna-AYBTSS11_LOCUS19679">
    <property type="protein sequence ID" value="CAJ1963260.1"/>
    <property type="gene ID" value="gene-AYBTSS11_LOCUS19679"/>
</dbReference>
<proteinExistence type="predicted"/>
<sequence length="146" mass="16342">MVGYSSPPPSYTEVSLMERVLLLLRAKRSDDDEEPPYVVIVQHYFMTASCSKGVSAVAKIFSDSSDEGFSVELEKPSKKSKRELLSMFDDIEGKGWWPDPTTLPSCAIDSLSTTLFYDNTYFWGNSNFGYVDRSLVVDGGQITWAL</sequence>
<evidence type="ECO:0000313" key="2">
    <source>
        <dbReference type="Proteomes" id="UP001189624"/>
    </source>
</evidence>
<protein>
    <submittedName>
        <fullName evidence="1">Uncharacterized protein</fullName>
    </submittedName>
</protein>
<organism evidence="1 2">
    <name type="scientific">Sphenostylis stenocarpa</name>
    <dbReference type="NCBI Taxonomy" id="92480"/>
    <lineage>
        <taxon>Eukaryota</taxon>
        <taxon>Viridiplantae</taxon>
        <taxon>Streptophyta</taxon>
        <taxon>Embryophyta</taxon>
        <taxon>Tracheophyta</taxon>
        <taxon>Spermatophyta</taxon>
        <taxon>Magnoliopsida</taxon>
        <taxon>eudicotyledons</taxon>
        <taxon>Gunneridae</taxon>
        <taxon>Pentapetalae</taxon>
        <taxon>rosids</taxon>
        <taxon>fabids</taxon>
        <taxon>Fabales</taxon>
        <taxon>Fabaceae</taxon>
        <taxon>Papilionoideae</taxon>
        <taxon>50 kb inversion clade</taxon>
        <taxon>NPAAA clade</taxon>
        <taxon>indigoferoid/millettioid clade</taxon>
        <taxon>Phaseoleae</taxon>
        <taxon>Sphenostylis</taxon>
    </lineage>
</organism>
<evidence type="ECO:0000313" key="1">
    <source>
        <dbReference type="EMBL" id="CAJ1963260.1"/>
    </source>
</evidence>
<keyword evidence="2" id="KW-1185">Reference proteome</keyword>
<dbReference type="AlphaFoldDB" id="A0AA86T516"/>
<gene>
    <name evidence="1" type="ORF">AYBTSS11_LOCUS19679</name>
</gene>